<evidence type="ECO:0000313" key="1">
    <source>
        <dbReference type="EMBL" id="QBN19656.1"/>
    </source>
</evidence>
<name>A0A4P6Y9J4_9FLAO</name>
<evidence type="ECO:0008006" key="3">
    <source>
        <dbReference type="Google" id="ProtNLM"/>
    </source>
</evidence>
<organism evidence="1 2">
    <name type="scientific">Flavobacterium nackdongense</name>
    <dbReference type="NCBI Taxonomy" id="2547394"/>
    <lineage>
        <taxon>Bacteria</taxon>
        <taxon>Pseudomonadati</taxon>
        <taxon>Bacteroidota</taxon>
        <taxon>Flavobacteriia</taxon>
        <taxon>Flavobacteriales</taxon>
        <taxon>Flavobacteriaceae</taxon>
        <taxon>Flavobacterium</taxon>
    </lineage>
</organism>
<dbReference type="SUPFAM" id="SSF48371">
    <property type="entry name" value="ARM repeat"/>
    <property type="match status" value="1"/>
</dbReference>
<dbReference type="RefSeq" id="WP_133277172.1">
    <property type="nucleotide sequence ID" value="NZ_CP037933.1"/>
</dbReference>
<dbReference type="Proteomes" id="UP000291124">
    <property type="component" value="Chromosome"/>
</dbReference>
<reference evidence="2" key="1">
    <citation type="submission" date="2019-03" db="EMBL/GenBank/DDBJ databases">
        <title>Flavobacterium sp.</title>
        <authorList>
            <person name="Kim H."/>
        </authorList>
    </citation>
    <scope>NUCLEOTIDE SEQUENCE [LARGE SCALE GENOMIC DNA]</scope>
    <source>
        <strain evidence="2">GS13</strain>
    </source>
</reference>
<dbReference type="EMBL" id="CP037933">
    <property type="protein sequence ID" value="QBN19656.1"/>
    <property type="molecule type" value="Genomic_DNA"/>
</dbReference>
<sequence length="236" mass="27806">MNWIESTFKNRLKDKLAKLPIESLLVEMTNSNYFFPYNIWKKYFDKNSIESGKWISWVATRQAEKIEDLNYSDRLKKIIENEKTEKNFKSRAYFCLGHLSKNLKNKEIFEYLVNRLEIETEENQETILISITNAIKPIDYNLEPIVSILKNGKLAMKTNAAISLKHSENPKIETELLNSFEYEKNKHLQEMIAVTLRNIGTEKSLPILIEKLKVAKGTDYKYFLKSAIEEIEKREK</sequence>
<dbReference type="AlphaFoldDB" id="A0A4P6Y9J4"/>
<dbReference type="KEGG" id="fnk:E1750_12870"/>
<protein>
    <recommendedName>
        <fullName evidence="3">HEAT repeat domain-containing protein</fullName>
    </recommendedName>
</protein>
<gene>
    <name evidence="1" type="ORF">E1750_12870</name>
</gene>
<evidence type="ECO:0000313" key="2">
    <source>
        <dbReference type="Proteomes" id="UP000291124"/>
    </source>
</evidence>
<dbReference type="OrthoDB" id="1337627at2"/>
<keyword evidence="2" id="KW-1185">Reference proteome</keyword>
<dbReference type="InterPro" id="IPR016024">
    <property type="entry name" value="ARM-type_fold"/>
</dbReference>
<accession>A0A4P6Y9J4</accession>
<proteinExistence type="predicted"/>